<comment type="caution">
    <text evidence="2">The sequence shown here is derived from an EMBL/GenBank/DDBJ whole genome shotgun (WGS) entry which is preliminary data.</text>
</comment>
<keyword evidence="3" id="KW-1185">Reference proteome</keyword>
<evidence type="ECO:0000313" key="3">
    <source>
        <dbReference type="Proteomes" id="UP000287033"/>
    </source>
</evidence>
<dbReference type="Proteomes" id="UP000287033">
    <property type="component" value="Unassembled WGS sequence"/>
</dbReference>
<organism evidence="2 3">
    <name type="scientific">Chiloscyllium punctatum</name>
    <name type="common">Brownbanded bambooshark</name>
    <name type="synonym">Hemiscyllium punctatum</name>
    <dbReference type="NCBI Taxonomy" id="137246"/>
    <lineage>
        <taxon>Eukaryota</taxon>
        <taxon>Metazoa</taxon>
        <taxon>Chordata</taxon>
        <taxon>Craniata</taxon>
        <taxon>Vertebrata</taxon>
        <taxon>Chondrichthyes</taxon>
        <taxon>Elasmobranchii</taxon>
        <taxon>Galeomorphii</taxon>
        <taxon>Galeoidea</taxon>
        <taxon>Orectolobiformes</taxon>
        <taxon>Hemiscylliidae</taxon>
        <taxon>Chiloscyllium</taxon>
    </lineage>
</organism>
<name>A0A401SEX3_CHIPU</name>
<gene>
    <name evidence="2" type="ORF">chiPu_0007383</name>
</gene>
<protein>
    <submittedName>
        <fullName evidence="2">Uncharacterized protein</fullName>
    </submittedName>
</protein>
<proteinExistence type="predicted"/>
<reference evidence="2 3" key="1">
    <citation type="journal article" date="2018" name="Nat. Ecol. Evol.">
        <title>Shark genomes provide insights into elasmobranch evolution and the origin of vertebrates.</title>
        <authorList>
            <person name="Hara Y"/>
            <person name="Yamaguchi K"/>
            <person name="Onimaru K"/>
            <person name="Kadota M"/>
            <person name="Koyanagi M"/>
            <person name="Keeley SD"/>
            <person name="Tatsumi K"/>
            <person name="Tanaka K"/>
            <person name="Motone F"/>
            <person name="Kageyama Y"/>
            <person name="Nozu R"/>
            <person name="Adachi N"/>
            <person name="Nishimura O"/>
            <person name="Nakagawa R"/>
            <person name="Tanegashima C"/>
            <person name="Kiyatake I"/>
            <person name="Matsumoto R"/>
            <person name="Murakumo K"/>
            <person name="Nishida K"/>
            <person name="Terakita A"/>
            <person name="Kuratani S"/>
            <person name="Sato K"/>
            <person name="Hyodo S Kuraku.S."/>
        </authorList>
    </citation>
    <scope>NUCLEOTIDE SEQUENCE [LARGE SCALE GENOMIC DNA]</scope>
</reference>
<dbReference type="EMBL" id="BEZZ01000226">
    <property type="protein sequence ID" value="GCC28949.1"/>
    <property type="molecule type" value="Genomic_DNA"/>
</dbReference>
<feature type="region of interest" description="Disordered" evidence="1">
    <location>
        <begin position="1"/>
        <end position="26"/>
    </location>
</feature>
<evidence type="ECO:0000313" key="2">
    <source>
        <dbReference type="EMBL" id="GCC28949.1"/>
    </source>
</evidence>
<feature type="compositionally biased region" description="Basic and acidic residues" evidence="1">
    <location>
        <begin position="14"/>
        <end position="26"/>
    </location>
</feature>
<accession>A0A401SEX3</accession>
<dbReference type="AlphaFoldDB" id="A0A401SEX3"/>
<sequence>MDIGNHQTLGVAEAKNHRQRLGENRKQNTWMKNKMEKLKKKGLMKKVAIPIDWITSIVMMKEKLER</sequence>
<evidence type="ECO:0000256" key="1">
    <source>
        <dbReference type="SAM" id="MobiDB-lite"/>
    </source>
</evidence>